<dbReference type="Gene3D" id="3.40.50.2300">
    <property type="match status" value="2"/>
</dbReference>
<protein>
    <submittedName>
        <fullName evidence="5">ABC transporter substrate-binding protein</fullName>
    </submittedName>
</protein>
<comment type="caution">
    <text evidence="5">The sequence shown here is derived from an EMBL/GenBank/DDBJ whole genome shotgun (WGS) entry which is preliminary data.</text>
</comment>
<gene>
    <name evidence="5" type="ORF">CVT23_13695</name>
</gene>
<feature type="domain" description="Leucine-binding protein" evidence="4">
    <location>
        <begin position="42"/>
        <end position="380"/>
    </location>
</feature>
<sequence length="392" mass="41470">MNSIHKVVRGGAVAGALAVFAAGLPLAAAAEDGVEADRVVFGQSAAFEGPAQALGLGMRLGIEAAFHEANEAGGVHGRRFDLVSYDDSYEPDKAIANTNRLIGEDKVFALVGEVGTPTSKAAQPIATENAVPFFGPFTGAGFLRAPENRNVINVRGTYDAEAEKWIAFLTAEKKASRIAILYQDDSFGRVGLAGVTKALEQRGMKLVAEGTYKRNTTAVKSALLQIRKGEPDAIVMVGAYKPIAEFVKLAKKTRMDVPFVTISFVGSSALAKELGDDGRGVYITQVVPFPWNTDMPLVARYHQALKARDPGAEPGFVSFEGYIVGRLLVAAMEKAGPEPTRAGLLDAVYATGSFDLDGVALTFGEGDNQGMDEIFMTVIESASSFTAIHTGS</sequence>
<evidence type="ECO:0000256" key="3">
    <source>
        <dbReference type="SAM" id="SignalP"/>
    </source>
</evidence>
<evidence type="ECO:0000256" key="1">
    <source>
        <dbReference type="ARBA" id="ARBA00010062"/>
    </source>
</evidence>
<dbReference type="InterPro" id="IPR028082">
    <property type="entry name" value="Peripla_BP_I"/>
</dbReference>
<evidence type="ECO:0000313" key="5">
    <source>
        <dbReference type="EMBL" id="PJK28972.1"/>
    </source>
</evidence>
<dbReference type="InterPro" id="IPR028081">
    <property type="entry name" value="Leu-bd"/>
</dbReference>
<feature type="signal peptide" evidence="3">
    <location>
        <begin position="1"/>
        <end position="21"/>
    </location>
</feature>
<keyword evidence="2 3" id="KW-0732">Signal</keyword>
<comment type="similarity">
    <text evidence="1">Belongs to the leucine-binding protein family.</text>
</comment>
<reference evidence="5 6" key="1">
    <citation type="submission" date="2017-11" db="EMBL/GenBank/DDBJ databases">
        <title>Draft genome sequence of Rhizobiales bacterium SY3-13.</title>
        <authorList>
            <person name="Sun C."/>
        </authorList>
    </citation>
    <scope>NUCLEOTIDE SEQUENCE [LARGE SCALE GENOMIC DNA]</scope>
    <source>
        <strain evidence="5 6">SY3-13</strain>
    </source>
</reference>
<dbReference type="Pfam" id="PF13458">
    <property type="entry name" value="Peripla_BP_6"/>
    <property type="match status" value="1"/>
</dbReference>
<proteinExistence type="inferred from homology"/>
<dbReference type="OrthoDB" id="9802022at2"/>
<evidence type="ECO:0000256" key="2">
    <source>
        <dbReference type="ARBA" id="ARBA00022729"/>
    </source>
</evidence>
<dbReference type="SUPFAM" id="SSF53822">
    <property type="entry name" value="Periplasmic binding protein-like I"/>
    <property type="match status" value="1"/>
</dbReference>
<dbReference type="Proteomes" id="UP000229498">
    <property type="component" value="Unassembled WGS sequence"/>
</dbReference>
<name>A0A2M9FZT2_9PROT</name>
<evidence type="ECO:0000313" key="6">
    <source>
        <dbReference type="Proteomes" id="UP000229498"/>
    </source>
</evidence>
<dbReference type="PANTHER" id="PTHR47235">
    <property type="entry name" value="BLR6548 PROTEIN"/>
    <property type="match status" value="1"/>
</dbReference>
<organism evidence="5 6">
    <name type="scientific">Minwuia thermotolerans</name>
    <dbReference type="NCBI Taxonomy" id="2056226"/>
    <lineage>
        <taxon>Bacteria</taxon>
        <taxon>Pseudomonadati</taxon>
        <taxon>Pseudomonadota</taxon>
        <taxon>Alphaproteobacteria</taxon>
        <taxon>Minwuiales</taxon>
        <taxon>Minwuiaceae</taxon>
        <taxon>Minwuia</taxon>
    </lineage>
</organism>
<dbReference type="EMBL" id="PHIG01000037">
    <property type="protein sequence ID" value="PJK28972.1"/>
    <property type="molecule type" value="Genomic_DNA"/>
</dbReference>
<accession>A0A2M9FZT2</accession>
<dbReference type="AlphaFoldDB" id="A0A2M9FZT2"/>
<evidence type="ECO:0000259" key="4">
    <source>
        <dbReference type="Pfam" id="PF13458"/>
    </source>
</evidence>
<dbReference type="RefSeq" id="WP_109794139.1">
    <property type="nucleotide sequence ID" value="NZ_PHIG01000037.1"/>
</dbReference>
<feature type="chain" id="PRO_5014876901" evidence="3">
    <location>
        <begin position="22"/>
        <end position="392"/>
    </location>
</feature>
<dbReference type="PANTHER" id="PTHR47235:SF1">
    <property type="entry name" value="BLR6548 PROTEIN"/>
    <property type="match status" value="1"/>
</dbReference>
<keyword evidence="6" id="KW-1185">Reference proteome</keyword>
<dbReference type="CDD" id="cd19978">
    <property type="entry name" value="PBP1_ABC_ligand_binding-like"/>
    <property type="match status" value="1"/>
</dbReference>